<accession>A0A9P1GM31</accession>
<gene>
    <name evidence="2" type="ORF">C1SCF055_LOCUS41729</name>
</gene>
<proteinExistence type="predicted"/>
<reference evidence="2" key="1">
    <citation type="submission" date="2022-10" db="EMBL/GenBank/DDBJ databases">
        <authorList>
            <person name="Chen Y."/>
            <person name="Dougan E. K."/>
            <person name="Chan C."/>
            <person name="Rhodes N."/>
            <person name="Thang M."/>
        </authorList>
    </citation>
    <scope>NUCLEOTIDE SEQUENCE</scope>
</reference>
<organism evidence="2">
    <name type="scientific">Cladocopium goreaui</name>
    <dbReference type="NCBI Taxonomy" id="2562237"/>
    <lineage>
        <taxon>Eukaryota</taxon>
        <taxon>Sar</taxon>
        <taxon>Alveolata</taxon>
        <taxon>Dinophyceae</taxon>
        <taxon>Suessiales</taxon>
        <taxon>Symbiodiniaceae</taxon>
        <taxon>Cladocopium</taxon>
    </lineage>
</organism>
<dbReference type="AlphaFoldDB" id="A0A9P1GM31"/>
<comment type="caution">
    <text evidence="2">The sequence shown here is derived from an EMBL/GenBank/DDBJ whole genome shotgun (WGS) entry which is preliminary data.</text>
</comment>
<dbReference type="OrthoDB" id="410444at2759"/>
<feature type="compositionally biased region" description="Basic and acidic residues" evidence="1">
    <location>
        <begin position="23"/>
        <end position="32"/>
    </location>
</feature>
<dbReference type="EMBL" id="CAMXCT030006617">
    <property type="protein sequence ID" value="CAL4804364.1"/>
    <property type="molecule type" value="Genomic_DNA"/>
</dbReference>
<protein>
    <submittedName>
        <fullName evidence="2">Uncharacterized protein</fullName>
    </submittedName>
</protein>
<keyword evidence="4" id="KW-1185">Reference proteome</keyword>
<dbReference type="EMBL" id="CAMXCT010006617">
    <property type="protein sequence ID" value="CAI4017052.1"/>
    <property type="molecule type" value="Genomic_DNA"/>
</dbReference>
<dbReference type="EMBL" id="CAMXCT020006617">
    <property type="protein sequence ID" value="CAL1170427.1"/>
    <property type="molecule type" value="Genomic_DNA"/>
</dbReference>
<dbReference type="Proteomes" id="UP001152797">
    <property type="component" value="Unassembled WGS sequence"/>
</dbReference>
<name>A0A9P1GM31_9DINO</name>
<evidence type="ECO:0000313" key="4">
    <source>
        <dbReference type="Proteomes" id="UP001152797"/>
    </source>
</evidence>
<sequence length="232" mass="26237">MAHKSNPYKKAQLQHVGEAHSTPAKEETQDEATIKVRDEGRAETQSLDGVFTGVSRGKVCRGHSFLVHVDEKVPALQSLEIWAESFDNIHVRSNISVKRSGASLLAAEIYGIVVTDVVKELDTLFCLQALTRWSVQLLQRLALTTSRCILLEETFNKAKVFNDCQVNRSSLALKHLERNCERNSTHQDVECDERVYSVRMAGHEVSRLQLKESQRYVIVRQDRCIQVACSET</sequence>
<reference evidence="3 4" key="2">
    <citation type="submission" date="2024-05" db="EMBL/GenBank/DDBJ databases">
        <authorList>
            <person name="Chen Y."/>
            <person name="Shah S."/>
            <person name="Dougan E. K."/>
            <person name="Thang M."/>
            <person name="Chan C."/>
        </authorList>
    </citation>
    <scope>NUCLEOTIDE SEQUENCE [LARGE SCALE GENOMIC DNA]</scope>
</reference>
<evidence type="ECO:0000313" key="3">
    <source>
        <dbReference type="EMBL" id="CAL4804364.1"/>
    </source>
</evidence>
<evidence type="ECO:0000256" key="1">
    <source>
        <dbReference type="SAM" id="MobiDB-lite"/>
    </source>
</evidence>
<evidence type="ECO:0000313" key="2">
    <source>
        <dbReference type="EMBL" id="CAI4017052.1"/>
    </source>
</evidence>
<feature type="region of interest" description="Disordered" evidence="1">
    <location>
        <begin position="1"/>
        <end position="32"/>
    </location>
</feature>